<proteinExistence type="inferred from homology"/>
<reference evidence="10" key="1">
    <citation type="submission" date="2016-05" db="EMBL/GenBank/DDBJ databases">
        <title>Paenibacillus oryzae. sp. nov., isolated from the rice root.</title>
        <authorList>
            <person name="Zhang J."/>
            <person name="Zhang X."/>
        </authorList>
    </citation>
    <scope>NUCLEOTIDE SEQUENCE [LARGE SCALE GENOMIC DNA]</scope>
    <source>
        <strain evidence="10">KCTC13222</strain>
    </source>
</reference>
<keyword evidence="10" id="KW-1185">Reference proteome</keyword>
<evidence type="ECO:0000313" key="9">
    <source>
        <dbReference type="EMBL" id="OCT16793.1"/>
    </source>
</evidence>
<feature type="transmembrane region" description="Helical" evidence="7">
    <location>
        <begin position="216"/>
        <end position="241"/>
    </location>
</feature>
<keyword evidence="5 7" id="KW-1133">Transmembrane helix</keyword>
<feature type="transmembrane region" description="Helical" evidence="7">
    <location>
        <begin position="16"/>
        <end position="35"/>
    </location>
</feature>
<evidence type="ECO:0000313" key="10">
    <source>
        <dbReference type="Proteomes" id="UP000093309"/>
    </source>
</evidence>
<dbReference type="GO" id="GO:0005886">
    <property type="term" value="C:plasma membrane"/>
    <property type="evidence" value="ECO:0007669"/>
    <property type="project" value="UniProtKB-SubCell"/>
</dbReference>
<feature type="transmembrane region" description="Helical" evidence="7">
    <location>
        <begin position="285"/>
        <end position="303"/>
    </location>
</feature>
<evidence type="ECO:0000259" key="8">
    <source>
        <dbReference type="PROSITE" id="PS50928"/>
    </source>
</evidence>
<name>A0A1C1A866_9BACL</name>
<dbReference type="Proteomes" id="UP000093309">
    <property type="component" value="Unassembled WGS sequence"/>
</dbReference>
<evidence type="ECO:0000256" key="4">
    <source>
        <dbReference type="ARBA" id="ARBA00022692"/>
    </source>
</evidence>
<feature type="transmembrane region" description="Helical" evidence="7">
    <location>
        <begin position="85"/>
        <end position="105"/>
    </location>
</feature>
<dbReference type="InterPro" id="IPR050809">
    <property type="entry name" value="UgpAE/MalFG_permease"/>
</dbReference>
<comment type="similarity">
    <text evidence="7">Belongs to the binding-protein-dependent transport system permease family.</text>
</comment>
<dbReference type="PANTHER" id="PTHR43227">
    <property type="entry name" value="BLL4140 PROTEIN"/>
    <property type="match status" value="1"/>
</dbReference>
<evidence type="ECO:0000256" key="6">
    <source>
        <dbReference type="ARBA" id="ARBA00023136"/>
    </source>
</evidence>
<evidence type="ECO:0000256" key="3">
    <source>
        <dbReference type="ARBA" id="ARBA00022475"/>
    </source>
</evidence>
<accession>A0A1C1A866</accession>
<keyword evidence="3" id="KW-1003">Cell membrane</keyword>
<dbReference type="GO" id="GO:0055085">
    <property type="term" value="P:transmembrane transport"/>
    <property type="evidence" value="ECO:0007669"/>
    <property type="project" value="InterPro"/>
</dbReference>
<keyword evidence="4 7" id="KW-0812">Transmembrane</keyword>
<feature type="transmembrane region" description="Helical" evidence="7">
    <location>
        <begin position="169"/>
        <end position="195"/>
    </location>
</feature>
<keyword evidence="6 7" id="KW-0472">Membrane</keyword>
<dbReference type="SUPFAM" id="SSF161098">
    <property type="entry name" value="MetI-like"/>
    <property type="match status" value="1"/>
</dbReference>
<feature type="domain" description="ABC transmembrane type-1" evidence="8">
    <location>
        <begin position="81"/>
        <end position="299"/>
    </location>
</feature>
<dbReference type="EMBL" id="LYPC01000010">
    <property type="protein sequence ID" value="OCT16793.1"/>
    <property type="molecule type" value="Genomic_DNA"/>
</dbReference>
<comment type="caution">
    <text evidence="9">The sequence shown here is derived from an EMBL/GenBank/DDBJ whole genome shotgun (WGS) entry which is preliminary data.</text>
</comment>
<dbReference type="Pfam" id="PF00528">
    <property type="entry name" value="BPD_transp_1"/>
    <property type="match status" value="1"/>
</dbReference>
<dbReference type="InterPro" id="IPR000515">
    <property type="entry name" value="MetI-like"/>
</dbReference>
<dbReference type="AlphaFoldDB" id="A0A1C1A866"/>
<organism evidence="9 10">
    <name type="scientific">Paenibacillus pectinilyticus</name>
    <dbReference type="NCBI Taxonomy" id="512399"/>
    <lineage>
        <taxon>Bacteria</taxon>
        <taxon>Bacillati</taxon>
        <taxon>Bacillota</taxon>
        <taxon>Bacilli</taxon>
        <taxon>Bacillales</taxon>
        <taxon>Paenibacillaceae</taxon>
        <taxon>Paenibacillus</taxon>
    </lineage>
</organism>
<evidence type="ECO:0000256" key="2">
    <source>
        <dbReference type="ARBA" id="ARBA00022448"/>
    </source>
</evidence>
<dbReference type="InterPro" id="IPR035906">
    <property type="entry name" value="MetI-like_sf"/>
</dbReference>
<dbReference type="STRING" id="512399.A8709_08645"/>
<protein>
    <submittedName>
        <fullName evidence="9">Sugar ABC transporter permease</fullName>
    </submittedName>
</protein>
<evidence type="ECO:0000256" key="5">
    <source>
        <dbReference type="ARBA" id="ARBA00022989"/>
    </source>
</evidence>
<dbReference type="PROSITE" id="PS50928">
    <property type="entry name" value="ABC_TM1"/>
    <property type="match status" value="1"/>
</dbReference>
<evidence type="ECO:0000256" key="1">
    <source>
        <dbReference type="ARBA" id="ARBA00004651"/>
    </source>
</evidence>
<evidence type="ECO:0000256" key="7">
    <source>
        <dbReference type="RuleBase" id="RU363032"/>
    </source>
</evidence>
<sequence>MHTPVRTKAVKKRGNFLKYLPLTIMIIPGMLYFIINNYIPMFGLVIAFKKVNLTKGIWGSDWTGFSNFKYLFATSDAFTITKNTILYNGGWMILNTAAGIFLAILLNEVRQKLMIRFYQSILLLPMLISFVIVAYLGYAALNMQTGFINHSVLPMLGMDKIMFYFEEKYWPFILTAVQFWKMLGFSIVIYFAAILGIDEEYYEAARLDGASKWQQILKVTLPHVVPMIIMMTLINLGRIFYSDFGLFYQVPMNSGAIYDTTNVIDTYVFRGLLGLGDMGMSAAAGFYQSIVGFVLVITANFVIRKVSKDNAMF</sequence>
<keyword evidence="2 7" id="KW-0813">Transport</keyword>
<feature type="transmembrane region" description="Helical" evidence="7">
    <location>
        <begin position="117"/>
        <end position="141"/>
    </location>
</feature>
<dbReference type="Gene3D" id="1.10.3720.10">
    <property type="entry name" value="MetI-like"/>
    <property type="match status" value="1"/>
</dbReference>
<comment type="subcellular location">
    <subcellularLocation>
        <location evidence="1 7">Cell membrane</location>
        <topology evidence="1 7">Multi-pass membrane protein</topology>
    </subcellularLocation>
</comment>
<dbReference type="PANTHER" id="PTHR43227:SF11">
    <property type="entry name" value="BLL4140 PROTEIN"/>
    <property type="match status" value="1"/>
</dbReference>
<gene>
    <name evidence="9" type="ORF">A8709_08645</name>
</gene>
<dbReference type="CDD" id="cd06261">
    <property type="entry name" value="TM_PBP2"/>
    <property type="match status" value="1"/>
</dbReference>